<comment type="subcellular location">
    <subcellularLocation>
        <location evidence="1 7">Cell membrane</location>
        <topology evidence="1 7">Multi-pass membrane protein</topology>
    </subcellularLocation>
</comment>
<evidence type="ECO:0000256" key="5">
    <source>
        <dbReference type="ARBA" id="ARBA00022989"/>
    </source>
</evidence>
<comment type="similarity">
    <text evidence="7">Belongs to the binding-protein-dependent transport system permease family.</text>
</comment>
<keyword evidence="3" id="KW-1003">Cell membrane</keyword>
<proteinExistence type="inferred from homology"/>
<name>A0A6N9HAQ5_9MICO</name>
<dbReference type="SUPFAM" id="SSF161098">
    <property type="entry name" value="MetI-like"/>
    <property type="match status" value="1"/>
</dbReference>
<evidence type="ECO:0000256" key="6">
    <source>
        <dbReference type="ARBA" id="ARBA00023136"/>
    </source>
</evidence>
<keyword evidence="10" id="KW-1185">Reference proteome</keyword>
<dbReference type="PANTHER" id="PTHR43386:SF1">
    <property type="entry name" value="D,D-DIPEPTIDE TRANSPORT SYSTEM PERMEASE PROTEIN DDPC-RELATED"/>
    <property type="match status" value="1"/>
</dbReference>
<organism evidence="9 10">
    <name type="scientific">Brevibacterium rongguiense</name>
    <dbReference type="NCBI Taxonomy" id="2695267"/>
    <lineage>
        <taxon>Bacteria</taxon>
        <taxon>Bacillati</taxon>
        <taxon>Actinomycetota</taxon>
        <taxon>Actinomycetes</taxon>
        <taxon>Micrococcales</taxon>
        <taxon>Brevibacteriaceae</taxon>
        <taxon>Brevibacterium</taxon>
    </lineage>
</organism>
<evidence type="ECO:0000256" key="1">
    <source>
        <dbReference type="ARBA" id="ARBA00004651"/>
    </source>
</evidence>
<accession>A0A6N9HAQ5</accession>
<evidence type="ECO:0000256" key="7">
    <source>
        <dbReference type="RuleBase" id="RU363032"/>
    </source>
</evidence>
<dbReference type="InterPro" id="IPR035906">
    <property type="entry name" value="MetI-like_sf"/>
</dbReference>
<dbReference type="EMBL" id="WWEQ01000080">
    <property type="protein sequence ID" value="MYM20811.1"/>
    <property type="molecule type" value="Genomic_DNA"/>
</dbReference>
<evidence type="ECO:0000256" key="3">
    <source>
        <dbReference type="ARBA" id="ARBA00022475"/>
    </source>
</evidence>
<dbReference type="PROSITE" id="PS50928">
    <property type="entry name" value="ABC_TM1"/>
    <property type="match status" value="1"/>
</dbReference>
<dbReference type="GO" id="GO:0005886">
    <property type="term" value="C:plasma membrane"/>
    <property type="evidence" value="ECO:0007669"/>
    <property type="project" value="UniProtKB-SubCell"/>
</dbReference>
<protein>
    <submittedName>
        <fullName evidence="9">ABC transporter permease subunit</fullName>
    </submittedName>
</protein>
<comment type="caution">
    <text evidence="9">The sequence shown here is derived from an EMBL/GenBank/DDBJ whole genome shotgun (WGS) entry which is preliminary data.</text>
</comment>
<keyword evidence="6 7" id="KW-0472">Membrane</keyword>
<feature type="transmembrane region" description="Helical" evidence="7">
    <location>
        <begin position="103"/>
        <end position="121"/>
    </location>
</feature>
<sequence>MIPAAPLYTALSGNDPYTYNTDLLAANTAPAGPLGGMSAAHPFGLEPRTGRDLLAIVLWGSHVSLFIGLAATVVSVIIGVAVGITAGYFGGLADRLLSRFTDVVFGFPFLIFAIALSAVVPDRFPKSVVLVAVIGLFGWPSIARVVRSEALSLRSRGFVRAARATGIPAGTILIREILPNLAATIIVFTTMSLPAKIGTEAALSFLGVGINPPTPSWGRTISSAVEWVQVDPLYLVFPGAALFVVTLGFTLFGDGLRDALDPRTAETGADAGAPAAAEEAIR</sequence>
<feature type="transmembrane region" description="Helical" evidence="7">
    <location>
        <begin position="63"/>
        <end position="91"/>
    </location>
</feature>
<dbReference type="InterPro" id="IPR000515">
    <property type="entry name" value="MetI-like"/>
</dbReference>
<feature type="transmembrane region" description="Helical" evidence="7">
    <location>
        <begin position="233"/>
        <end position="253"/>
    </location>
</feature>
<dbReference type="PANTHER" id="PTHR43386">
    <property type="entry name" value="OLIGOPEPTIDE TRANSPORT SYSTEM PERMEASE PROTEIN APPC"/>
    <property type="match status" value="1"/>
</dbReference>
<feature type="transmembrane region" description="Helical" evidence="7">
    <location>
        <begin position="127"/>
        <end position="146"/>
    </location>
</feature>
<evidence type="ECO:0000259" key="8">
    <source>
        <dbReference type="PROSITE" id="PS50928"/>
    </source>
</evidence>
<keyword evidence="4 7" id="KW-0812">Transmembrane</keyword>
<feature type="domain" description="ABC transmembrane type-1" evidence="8">
    <location>
        <begin position="61"/>
        <end position="253"/>
    </location>
</feature>
<keyword evidence="5 7" id="KW-1133">Transmembrane helix</keyword>
<gene>
    <name evidence="9" type="ORF">GSY69_12775</name>
</gene>
<evidence type="ECO:0000313" key="9">
    <source>
        <dbReference type="EMBL" id="MYM20811.1"/>
    </source>
</evidence>
<dbReference type="AlphaFoldDB" id="A0A6N9HAQ5"/>
<keyword evidence="2 7" id="KW-0813">Transport</keyword>
<dbReference type="InterPro" id="IPR050366">
    <property type="entry name" value="BP-dependent_transpt_permease"/>
</dbReference>
<evidence type="ECO:0000256" key="4">
    <source>
        <dbReference type="ARBA" id="ARBA00022692"/>
    </source>
</evidence>
<dbReference type="GO" id="GO:0055085">
    <property type="term" value="P:transmembrane transport"/>
    <property type="evidence" value="ECO:0007669"/>
    <property type="project" value="InterPro"/>
</dbReference>
<reference evidence="9 10" key="1">
    <citation type="submission" date="2020-01" db="EMBL/GenBank/DDBJ databases">
        <authorList>
            <person name="Deng T."/>
        </authorList>
    </citation>
    <scope>NUCLEOTIDE SEQUENCE [LARGE SCALE GENOMIC DNA]</scope>
    <source>
        <strain evidence="9 10">5221</strain>
    </source>
</reference>
<evidence type="ECO:0000256" key="2">
    <source>
        <dbReference type="ARBA" id="ARBA00022448"/>
    </source>
</evidence>
<dbReference type="Proteomes" id="UP000469215">
    <property type="component" value="Unassembled WGS sequence"/>
</dbReference>
<dbReference type="Gene3D" id="1.10.3720.10">
    <property type="entry name" value="MetI-like"/>
    <property type="match status" value="1"/>
</dbReference>
<dbReference type="Pfam" id="PF00528">
    <property type="entry name" value="BPD_transp_1"/>
    <property type="match status" value="1"/>
</dbReference>
<dbReference type="CDD" id="cd06261">
    <property type="entry name" value="TM_PBP2"/>
    <property type="match status" value="1"/>
</dbReference>
<feature type="transmembrane region" description="Helical" evidence="7">
    <location>
        <begin position="177"/>
        <end position="195"/>
    </location>
</feature>
<evidence type="ECO:0000313" key="10">
    <source>
        <dbReference type="Proteomes" id="UP000469215"/>
    </source>
</evidence>